<dbReference type="eggNOG" id="COG1651">
    <property type="taxonomic scope" value="Bacteria"/>
</dbReference>
<protein>
    <recommendedName>
        <fullName evidence="7">Thiol:disulfide interchange protein</fullName>
    </recommendedName>
</protein>
<keyword evidence="11" id="KW-1185">Reference proteome</keyword>
<accession>G2J8K4</accession>
<dbReference type="STRING" id="1070319.CAGGBEG34_200105"/>
<evidence type="ECO:0000259" key="9">
    <source>
        <dbReference type="Pfam" id="PF13098"/>
    </source>
</evidence>
<evidence type="ECO:0000256" key="1">
    <source>
        <dbReference type="ARBA" id="ARBA00004418"/>
    </source>
</evidence>
<feature type="domain" description="Disulphide bond isomerase DsbC/G N-terminal" evidence="8">
    <location>
        <begin position="18"/>
        <end position="85"/>
    </location>
</feature>
<gene>
    <name evidence="10" type="primary">DsbC</name>
    <name evidence="10" type="ORF">CAGGBEG34_200105</name>
</gene>
<evidence type="ECO:0000256" key="5">
    <source>
        <dbReference type="ARBA" id="ARBA00023157"/>
    </source>
</evidence>
<dbReference type="Proteomes" id="UP000054051">
    <property type="component" value="Unassembled WGS sequence"/>
</dbReference>
<dbReference type="SUPFAM" id="SSF54423">
    <property type="entry name" value="DsbC/DsbG N-terminal domain-like"/>
    <property type="match status" value="1"/>
</dbReference>
<evidence type="ECO:0000256" key="4">
    <source>
        <dbReference type="ARBA" id="ARBA00022764"/>
    </source>
</evidence>
<keyword evidence="10" id="KW-0449">Lipoprotein</keyword>
<dbReference type="InterPro" id="IPR036249">
    <property type="entry name" value="Thioredoxin-like_sf"/>
</dbReference>
<evidence type="ECO:0000256" key="3">
    <source>
        <dbReference type="ARBA" id="ARBA00022729"/>
    </source>
</evidence>
<keyword evidence="6 7" id="KW-0676">Redox-active center</keyword>
<comment type="caution">
    <text evidence="10">The sequence shown here is derived from an EMBL/GenBank/DDBJ whole genome shotgun (WGS) entry which is preliminary data.</text>
</comment>
<dbReference type="Pfam" id="PF13098">
    <property type="entry name" value="Thioredoxin_2"/>
    <property type="match status" value="1"/>
</dbReference>
<comment type="subcellular location">
    <subcellularLocation>
        <location evidence="1 7">Periplasm</location>
    </subcellularLocation>
</comment>
<dbReference type="PANTHER" id="PTHR35272">
    <property type="entry name" value="THIOL:DISULFIDE INTERCHANGE PROTEIN DSBC-RELATED"/>
    <property type="match status" value="1"/>
</dbReference>
<dbReference type="CDD" id="cd03020">
    <property type="entry name" value="DsbA_DsbC_DsbG"/>
    <property type="match status" value="1"/>
</dbReference>
<keyword evidence="10" id="KW-0413">Isomerase</keyword>
<dbReference type="Pfam" id="PF10411">
    <property type="entry name" value="DsbC_N"/>
    <property type="match status" value="1"/>
</dbReference>
<dbReference type="InterPro" id="IPR033954">
    <property type="entry name" value="DiS-bond_Isoase_DsbC/G"/>
</dbReference>
<evidence type="ECO:0000313" key="10">
    <source>
        <dbReference type="EMBL" id="CCD29101.1"/>
    </source>
</evidence>
<dbReference type="InterPro" id="IPR051470">
    <property type="entry name" value="Thiol:disulfide_interchange"/>
</dbReference>
<dbReference type="InterPro" id="IPR012336">
    <property type="entry name" value="Thioredoxin-like_fold"/>
</dbReference>
<dbReference type="AlphaFoldDB" id="G2J8K4"/>
<dbReference type="OrthoDB" id="12976at2"/>
<comment type="similarity">
    <text evidence="2 7">Belongs to the thioredoxin family. DsbC subfamily.</text>
</comment>
<dbReference type="InterPro" id="IPR018950">
    <property type="entry name" value="DiS-bond_isomerase_DsbC/G_N"/>
</dbReference>
<dbReference type="PANTHER" id="PTHR35272:SF3">
    <property type="entry name" value="THIOL:DISULFIDE INTERCHANGE PROTEIN DSBC"/>
    <property type="match status" value="1"/>
</dbReference>
<keyword evidence="4 7" id="KW-0574">Periplasm</keyword>
<evidence type="ECO:0000259" key="8">
    <source>
        <dbReference type="Pfam" id="PF10411"/>
    </source>
</evidence>
<evidence type="ECO:0000313" key="11">
    <source>
        <dbReference type="Proteomes" id="UP000054051"/>
    </source>
</evidence>
<dbReference type="RefSeq" id="WP_006682340.1">
    <property type="nucleotide sequence ID" value="NZ_CAFB01000037.1"/>
</dbReference>
<dbReference type="GO" id="GO:0042597">
    <property type="term" value="C:periplasmic space"/>
    <property type="evidence" value="ECO:0007669"/>
    <property type="project" value="UniProtKB-SubCell"/>
</dbReference>
<feature type="domain" description="Thioredoxin-like fold" evidence="9">
    <location>
        <begin position="109"/>
        <end position="231"/>
    </location>
</feature>
<evidence type="ECO:0000256" key="6">
    <source>
        <dbReference type="ARBA" id="ARBA00023284"/>
    </source>
</evidence>
<dbReference type="Gene3D" id="3.10.450.70">
    <property type="entry name" value="Disulphide bond isomerase, DsbC/G, N-terminal"/>
    <property type="match status" value="1"/>
</dbReference>
<name>G2J8K4_9BURK</name>
<dbReference type="Gene3D" id="3.40.30.10">
    <property type="entry name" value="Glutaredoxin"/>
    <property type="match status" value="1"/>
</dbReference>
<feature type="signal peptide" evidence="7">
    <location>
        <begin position="1"/>
        <end position="19"/>
    </location>
</feature>
<keyword evidence="3 7" id="KW-0732">Signal</keyword>
<dbReference type="GO" id="GO:0016853">
    <property type="term" value="F:isomerase activity"/>
    <property type="evidence" value="ECO:0007669"/>
    <property type="project" value="UniProtKB-KW"/>
</dbReference>
<proteinExistence type="inferred from homology"/>
<dbReference type="SUPFAM" id="SSF52833">
    <property type="entry name" value="Thioredoxin-like"/>
    <property type="match status" value="1"/>
</dbReference>
<reference evidence="10 11" key="1">
    <citation type="submission" date="2011-08" db="EMBL/GenBank/DDBJ databases">
        <title>The genome of the obligate endobacterium of an arbuscular mycorrhizal fungus reveals an interphylum network of nutritional interactions.</title>
        <authorList>
            <person name="Ghignone S."/>
            <person name="Salvioli A."/>
            <person name="Anca I."/>
            <person name="Lumini E."/>
            <person name="Ortu G."/>
            <person name="Petiti L."/>
            <person name="Cruveiller S."/>
            <person name="Bianciotto V."/>
            <person name="Piffanelli P."/>
            <person name="Lanfranco L."/>
            <person name="Bonfante P."/>
        </authorList>
    </citation>
    <scope>NUCLEOTIDE SEQUENCE [LARGE SCALE GENOMIC DNA]</scope>
    <source>
        <strain evidence="10 11">BEG34</strain>
    </source>
</reference>
<organism evidence="10 11">
    <name type="scientific">Candidatus Glomeribacter gigasporarum BEG34</name>
    <dbReference type="NCBI Taxonomy" id="1070319"/>
    <lineage>
        <taxon>Bacteria</taxon>
        <taxon>Pseudomonadati</taxon>
        <taxon>Pseudomonadota</taxon>
        <taxon>Betaproteobacteria</taxon>
        <taxon>Burkholderiales</taxon>
        <taxon>Burkholderiaceae</taxon>
        <taxon>Candidatus Glomeribacter</taxon>
    </lineage>
</organism>
<keyword evidence="5" id="KW-1015">Disulfide bond</keyword>
<evidence type="ECO:0000256" key="2">
    <source>
        <dbReference type="ARBA" id="ARBA00009813"/>
    </source>
</evidence>
<dbReference type="EMBL" id="CAFB01000037">
    <property type="protein sequence ID" value="CCD29101.1"/>
    <property type="molecule type" value="Genomic_DNA"/>
</dbReference>
<evidence type="ECO:0000256" key="7">
    <source>
        <dbReference type="RuleBase" id="RU364038"/>
    </source>
</evidence>
<sequence>MKLLFLTALAYLGTAYAHAAPALDALKAKLQKSLGPEMKIQSVAPTPVPGLYELNLGKAILYSDAQGAYLLIGKMVNAKTMENITDRRLTELNRIDFKSLPFANAIKVVKGNGARQIAVFSDPNCKHCRELEHTLSKADNLTIYTFPFPILKPDSLDKAKAIWCAPNRSAAWHAWMANRQAPGGKVSCDTDALAQNIAFGRRLNVFSTPTIFFANGYRLAGALTSEQLERAFSAVQ</sequence>
<dbReference type="InterPro" id="IPR009094">
    <property type="entry name" value="DiS-bond_isomerase_DsbC/G_N_sf"/>
</dbReference>
<comment type="function">
    <text evidence="7">Required for disulfide bond formation in some periplasmic proteins. Acts by transferring its disulfide bond to other proteins and is reduced in the process.</text>
</comment>
<feature type="chain" id="PRO_5010001452" description="Thiol:disulfide interchange protein" evidence="7">
    <location>
        <begin position="20"/>
        <end position="236"/>
    </location>
</feature>